<evidence type="ECO:0000256" key="2">
    <source>
        <dbReference type="SAM" id="MobiDB-lite"/>
    </source>
</evidence>
<protein>
    <recommendedName>
        <fullName evidence="8">RNA polymerase II assembly factor Rtp1 C-terminal domain-containing protein</fullName>
    </recommendedName>
</protein>
<gene>
    <name evidence="6" type="ORF">METBIDRAFT_31030</name>
</gene>
<dbReference type="InterPro" id="IPR019414">
    <property type="entry name" value="Rtp1_C2"/>
</dbReference>
<evidence type="ECO:0008006" key="8">
    <source>
        <dbReference type="Google" id="ProtNLM"/>
    </source>
</evidence>
<feature type="compositionally biased region" description="Basic and acidic residues" evidence="2">
    <location>
        <begin position="883"/>
        <end position="893"/>
    </location>
</feature>
<keyword evidence="7" id="KW-1185">Reference proteome</keyword>
<reference evidence="6 7" key="1">
    <citation type="submission" date="2016-05" db="EMBL/GenBank/DDBJ databases">
        <title>Comparative genomics of biotechnologically important yeasts.</title>
        <authorList>
            <consortium name="DOE Joint Genome Institute"/>
            <person name="Riley R."/>
            <person name="Haridas S."/>
            <person name="Wolfe K.H."/>
            <person name="Lopes M.R."/>
            <person name="Hittinger C.T."/>
            <person name="Goker M."/>
            <person name="Salamov A."/>
            <person name="Wisecaver J."/>
            <person name="Long T.M."/>
            <person name="Aerts A.L."/>
            <person name="Barry K."/>
            <person name="Choi C."/>
            <person name="Clum A."/>
            <person name="Coughlan A.Y."/>
            <person name="Deshpande S."/>
            <person name="Douglass A.P."/>
            <person name="Hanson S.J."/>
            <person name="Klenk H.-P."/>
            <person name="LaButti K."/>
            <person name="Lapidus A."/>
            <person name="Lindquist E."/>
            <person name="Lipzen A."/>
            <person name="Meier-kolthoff J.P."/>
            <person name="Ohm R.A."/>
            <person name="Otillar R.P."/>
            <person name="Pangilinan J."/>
            <person name="Peng Y."/>
            <person name="Rokas A."/>
            <person name="Rosa C.A."/>
            <person name="Scheuner C."/>
            <person name="Sibirny A.A."/>
            <person name="Slot J.C."/>
            <person name="Stielow J.B."/>
            <person name="Sun H."/>
            <person name="Kurtzman C.P."/>
            <person name="Blackwell M."/>
            <person name="Grigoriev I.V."/>
            <person name="Jeffries T.W."/>
        </authorList>
    </citation>
    <scope>NUCLEOTIDE SEQUENCE [LARGE SCALE GENOMIC DNA]</scope>
    <source>
        <strain evidence="6 7">NRRL YB-4993</strain>
    </source>
</reference>
<dbReference type="Pfam" id="PF10363">
    <property type="entry name" value="RTP1_C1"/>
    <property type="match status" value="1"/>
</dbReference>
<feature type="compositionally biased region" description="Low complexity" evidence="2">
    <location>
        <begin position="894"/>
        <end position="911"/>
    </location>
</feature>
<feature type="domain" description="TANGO6 HEAT repeat" evidence="5">
    <location>
        <begin position="299"/>
        <end position="492"/>
    </location>
</feature>
<proteinExistence type="inferred from homology"/>
<dbReference type="SUPFAM" id="SSF48371">
    <property type="entry name" value="ARM repeat"/>
    <property type="match status" value="1"/>
</dbReference>
<feature type="domain" description="RNA polymerase II assembly factor Rtp1 C-terminal" evidence="3">
    <location>
        <begin position="1070"/>
        <end position="1096"/>
    </location>
</feature>
<evidence type="ECO:0000259" key="5">
    <source>
        <dbReference type="Pfam" id="PF23565"/>
    </source>
</evidence>
<dbReference type="GO" id="GO:0009306">
    <property type="term" value="P:protein secretion"/>
    <property type="evidence" value="ECO:0007669"/>
    <property type="project" value="TreeGrafter"/>
</dbReference>
<dbReference type="GeneID" id="30028733"/>
<feature type="compositionally biased region" description="Low complexity" evidence="2">
    <location>
        <begin position="614"/>
        <end position="624"/>
    </location>
</feature>
<feature type="compositionally biased region" description="Basic and acidic residues" evidence="2">
    <location>
        <begin position="846"/>
        <end position="864"/>
    </location>
</feature>
<feature type="compositionally biased region" description="Acidic residues" evidence="2">
    <location>
        <begin position="625"/>
        <end position="636"/>
    </location>
</feature>
<evidence type="ECO:0000313" key="6">
    <source>
        <dbReference type="EMBL" id="OBA22064.1"/>
    </source>
</evidence>
<feature type="region of interest" description="Disordered" evidence="2">
    <location>
        <begin position="614"/>
        <end position="636"/>
    </location>
</feature>
<dbReference type="Pfam" id="PF23565">
    <property type="entry name" value="ARM_TANGO6"/>
    <property type="match status" value="1"/>
</dbReference>
<dbReference type="InterPro" id="IPR019451">
    <property type="entry name" value="Rtp1_C1"/>
</dbReference>
<sequence length="1106" mass="119240">MDTAPADPARTRNPFAPRTPSSVRRAAADVYPERKGLNRPDFVANTPLDRLFQDLEAALHGPLDSLSVAVLAERLFAADPAPPPPPADTHFQVVARLLDRLLDIQQMAQQAAAAAPQKGLVAISLHDMRTFGKLVNLVVLHGVYAPLGAFHIGVPLAQRRLHDFGTARYRPMPVAPVAPVAAAAAPAQRYAPHRRLLELVFDRLMRVFAADSDVRSLLVRGSGYADLVVVAAALATVPAFGAAVGARYAARFDAVAQAAPTFELYQNYAVLVATPQPAYFRDFVMARLQLLPACAPRGDGVLTLMEFVLGLRDNAAVTVDKLDHVARVLLARPRALAPAAYFRALGGQCYELLVNINRPTITACVAHFLAQLWAKNPRVVESFFLRPVWDAFDPAPGAAPEGVLVGERALNNNVNVLLSLAQHALPRGLVAAAFGPVALPLWAYFCFLRRHGRPADTAQNILLSFLTQLGEDPPAACAQLERICANLVAEHPWHFRVGANLLVEIAAGPPPAAAAGLERLMLDFVGRVDAHCAAFLALADQLDDRLVKVVFVALLSSWVRAQLAAATRLGENPFARLVHLRLLQDVGSRFKDRLAQTPLDILVLVRSVLGPGPASAAAPTADPGADSDDDDDDDPETAARDIATVVLELLLAIISETPPAQFSADCRHALADIRASLEKDYSALAAGRSVAARIALILDEQAPPDSSAEADRRVFARAIASLNDPLVPIRAHGLYLLRQLVETRSPVIAVDFVVTLHLLQLRDPDPFVYLNAIKGLDSLLGLADIQVLPELLAVYCGDAGGESSNETAKTEEQALRLPPSTNKEDLGAGVARSSQLNYKASLENDSQVKFEESPSHESLVKPENPEPLAHPQGPSSTGGPDNTPERTHSKPEASLEISTSSGISLETSSTSKPFPHPSQDAEYKDSPLSKTGPDSQPADLDERLRVGEVLLRYVQAQDEAFSGKTAHLVCEAALRLIRRPKNDADKPDDRLRMSAMSVLGTCCNTNALGIVDNIENAVDCALGVLDLETTKDQAIMRRSAIVLIHDLVSGTSRSENVPFPRNYMKKVIYVLRYVQGNDLDVLVREQATSVLEYIDELVKASLASED</sequence>
<feature type="region of interest" description="Disordered" evidence="2">
    <location>
        <begin position="1"/>
        <end position="25"/>
    </location>
</feature>
<comment type="caution">
    <text evidence="6">The sequence shown here is derived from an EMBL/GenBank/DDBJ whole genome shotgun (WGS) entry which is preliminary data.</text>
</comment>
<dbReference type="PANTHER" id="PTHR20959">
    <property type="entry name" value="TRANSPORT AND GOLGI ORGANIZATION PROTEIN 6 FAMILY MEMBER"/>
    <property type="match status" value="1"/>
</dbReference>
<dbReference type="OrthoDB" id="39591at2759"/>
<feature type="compositionally biased region" description="Polar residues" evidence="2">
    <location>
        <begin position="832"/>
        <end position="845"/>
    </location>
</feature>
<dbReference type="AlphaFoldDB" id="A0A1A0HDA7"/>
<evidence type="ECO:0000313" key="7">
    <source>
        <dbReference type="Proteomes" id="UP000092555"/>
    </source>
</evidence>
<accession>A0A1A0HDA7</accession>
<dbReference type="InterPro" id="IPR057407">
    <property type="entry name" value="HEAT_TANGO6"/>
</dbReference>
<evidence type="ECO:0000256" key="1">
    <source>
        <dbReference type="ARBA" id="ARBA00005724"/>
    </source>
</evidence>
<dbReference type="InterPro" id="IPR039600">
    <property type="entry name" value="TANGO6/Rtp1"/>
</dbReference>
<evidence type="ECO:0000259" key="3">
    <source>
        <dbReference type="Pfam" id="PF10304"/>
    </source>
</evidence>
<feature type="region of interest" description="Disordered" evidence="2">
    <location>
        <begin position="801"/>
        <end position="940"/>
    </location>
</feature>
<dbReference type="PANTHER" id="PTHR20959:SF1">
    <property type="entry name" value="TRANSPORT AND GOLGI ORGANIZATION PROTEIN 6 HOMOLOG"/>
    <property type="match status" value="1"/>
</dbReference>
<evidence type="ECO:0000259" key="4">
    <source>
        <dbReference type="Pfam" id="PF10363"/>
    </source>
</evidence>
<comment type="similarity">
    <text evidence="1">Belongs to the Tango6 family.</text>
</comment>
<dbReference type="InterPro" id="IPR016024">
    <property type="entry name" value="ARM-type_fold"/>
</dbReference>
<dbReference type="EMBL" id="LXTC01000002">
    <property type="protein sequence ID" value="OBA22064.1"/>
    <property type="molecule type" value="Genomic_DNA"/>
</dbReference>
<organism evidence="6 7">
    <name type="scientific">Metschnikowia bicuspidata var. bicuspidata NRRL YB-4993</name>
    <dbReference type="NCBI Taxonomy" id="869754"/>
    <lineage>
        <taxon>Eukaryota</taxon>
        <taxon>Fungi</taxon>
        <taxon>Dikarya</taxon>
        <taxon>Ascomycota</taxon>
        <taxon>Saccharomycotina</taxon>
        <taxon>Pichiomycetes</taxon>
        <taxon>Metschnikowiaceae</taxon>
        <taxon>Metschnikowia</taxon>
    </lineage>
</organism>
<name>A0A1A0HDA7_9ASCO</name>
<dbReference type="RefSeq" id="XP_018712560.1">
    <property type="nucleotide sequence ID" value="XM_018855757.1"/>
</dbReference>
<feature type="domain" description="RNA polymerase II assembly factor Rtp1 C-terminal" evidence="4">
    <location>
        <begin position="716"/>
        <end position="816"/>
    </location>
</feature>
<dbReference type="Pfam" id="PF10304">
    <property type="entry name" value="RTP1_C2"/>
    <property type="match status" value="1"/>
</dbReference>
<dbReference type="Proteomes" id="UP000092555">
    <property type="component" value="Unassembled WGS sequence"/>
</dbReference>